<protein>
    <submittedName>
        <fullName evidence="3">SDR family oxidoreductase</fullName>
    </submittedName>
</protein>
<dbReference type="PROSITE" id="PS00061">
    <property type="entry name" value="ADH_SHORT"/>
    <property type="match status" value="1"/>
</dbReference>
<dbReference type="InterPro" id="IPR002347">
    <property type="entry name" value="SDR_fam"/>
</dbReference>
<dbReference type="InterPro" id="IPR036291">
    <property type="entry name" value="NAD(P)-bd_dom_sf"/>
</dbReference>
<dbReference type="PANTHER" id="PTHR44169:SF6">
    <property type="entry name" value="NADPH-DEPENDENT 1-ACYLDIHYDROXYACETONE PHOSPHATE REDUCTASE"/>
    <property type="match status" value="1"/>
</dbReference>
<evidence type="ECO:0000256" key="1">
    <source>
        <dbReference type="ARBA" id="ARBA00006484"/>
    </source>
</evidence>
<dbReference type="SUPFAM" id="SSF51735">
    <property type="entry name" value="NAD(P)-binding Rossmann-fold domains"/>
    <property type="match status" value="1"/>
</dbReference>
<proteinExistence type="inferred from homology"/>
<dbReference type="PANTHER" id="PTHR44169">
    <property type="entry name" value="NADPH-DEPENDENT 1-ACYLDIHYDROXYACETONE PHOSPHATE REDUCTASE"/>
    <property type="match status" value="1"/>
</dbReference>
<evidence type="ECO:0000313" key="4">
    <source>
        <dbReference type="Proteomes" id="UP001597280"/>
    </source>
</evidence>
<accession>A0ABW4Q102</accession>
<keyword evidence="4" id="KW-1185">Reference proteome</keyword>
<dbReference type="EMBL" id="JBHUFL010000003">
    <property type="protein sequence ID" value="MFD1836075.1"/>
    <property type="molecule type" value="Genomic_DNA"/>
</dbReference>
<evidence type="ECO:0000256" key="2">
    <source>
        <dbReference type="ARBA" id="ARBA00023002"/>
    </source>
</evidence>
<dbReference type="Pfam" id="PF00106">
    <property type="entry name" value="adh_short"/>
    <property type="match status" value="1"/>
</dbReference>
<keyword evidence="2" id="KW-0560">Oxidoreductase</keyword>
<sequence>MTLRANLSSHTILVPGATSGIGLALALRLRERGSTVIVGGRRTALLEQIAREHPGLDTVEIDVADPRSIEHAVAEVIARHPDLDVLVTMAGIMQAEDWSDPVSALATAERAVTTNLLGTIRLVAAVQEHFRARGDATIMTVTSGLAHVPMRATPTYTATKAAVHRLTESLRLQLAPAGIEMIELVPPAVGTDLMPGHRDSPGAMDLEAFADEVVALLDAPPADPRAAREILVRHVEPLRLAEVRGSYEEAVARLNPPLA</sequence>
<reference evidence="4" key="1">
    <citation type="journal article" date="2019" name="Int. J. Syst. Evol. Microbiol.">
        <title>The Global Catalogue of Microorganisms (GCM) 10K type strain sequencing project: providing services to taxonomists for standard genome sequencing and annotation.</title>
        <authorList>
            <consortium name="The Broad Institute Genomics Platform"/>
            <consortium name="The Broad Institute Genome Sequencing Center for Infectious Disease"/>
            <person name="Wu L."/>
            <person name="Ma J."/>
        </authorList>
    </citation>
    <scope>NUCLEOTIDE SEQUENCE [LARGE SCALE GENOMIC DNA]</scope>
    <source>
        <strain evidence="4">JCM 11650</strain>
    </source>
</reference>
<evidence type="ECO:0000313" key="3">
    <source>
        <dbReference type="EMBL" id="MFD1836075.1"/>
    </source>
</evidence>
<gene>
    <name evidence="3" type="ORF">ACFSDA_13460</name>
</gene>
<dbReference type="Gene3D" id="3.40.50.720">
    <property type="entry name" value="NAD(P)-binding Rossmann-like Domain"/>
    <property type="match status" value="1"/>
</dbReference>
<dbReference type="InterPro" id="IPR020904">
    <property type="entry name" value="Sc_DH/Rdtase_CS"/>
</dbReference>
<comment type="similarity">
    <text evidence="1">Belongs to the short-chain dehydrogenases/reductases (SDR) family.</text>
</comment>
<comment type="caution">
    <text evidence="3">The sequence shown here is derived from an EMBL/GenBank/DDBJ whole genome shotgun (WGS) entry which is preliminary data.</text>
</comment>
<name>A0ABW4Q102_9MICO</name>
<organism evidence="3 4">
    <name type="scientific">Brachybacterium rhamnosum</name>
    <dbReference type="NCBI Taxonomy" id="173361"/>
    <lineage>
        <taxon>Bacteria</taxon>
        <taxon>Bacillati</taxon>
        <taxon>Actinomycetota</taxon>
        <taxon>Actinomycetes</taxon>
        <taxon>Micrococcales</taxon>
        <taxon>Dermabacteraceae</taxon>
        <taxon>Brachybacterium</taxon>
    </lineage>
</organism>
<dbReference type="Proteomes" id="UP001597280">
    <property type="component" value="Unassembled WGS sequence"/>
</dbReference>
<dbReference type="RefSeq" id="WP_343905352.1">
    <property type="nucleotide sequence ID" value="NZ_BAAAIS010000003.1"/>
</dbReference>
<dbReference type="PRINTS" id="PR00081">
    <property type="entry name" value="GDHRDH"/>
</dbReference>